<comment type="subcellular location">
    <subcellularLocation>
        <location evidence="3">Cytoplasm</location>
        <location evidence="3">Cytoskeleton</location>
        <location evidence="3">Spindle</location>
    </subcellularLocation>
    <subcellularLocation>
        <location evidence="4">Cytoplasm</location>
        <location evidence="4">Cytosol</location>
    </subcellularLocation>
    <subcellularLocation>
        <location evidence="2">Mitochondrion</location>
    </subcellularLocation>
    <subcellularLocation>
        <location evidence="1">Nucleus</location>
    </subcellularLocation>
</comment>
<dbReference type="Gramene" id="RZC84321">
    <property type="protein sequence ID" value="RZC84321"/>
    <property type="gene ID" value="C5167_047108"/>
</dbReference>
<name>A0A4Y7LJA3_PAPSO</name>
<evidence type="ECO:0000256" key="9">
    <source>
        <dbReference type="ARBA" id="ARBA00023098"/>
    </source>
</evidence>
<comment type="catalytic activity">
    <reaction evidence="13">
        <text>a fatty acyl-CoA + H2O = a fatty acid + CoA + H(+)</text>
        <dbReference type="Rhea" id="RHEA:16781"/>
        <dbReference type="ChEBI" id="CHEBI:15377"/>
        <dbReference type="ChEBI" id="CHEBI:15378"/>
        <dbReference type="ChEBI" id="CHEBI:28868"/>
        <dbReference type="ChEBI" id="CHEBI:57287"/>
        <dbReference type="ChEBI" id="CHEBI:77636"/>
    </reaction>
    <physiologicalReaction direction="left-to-right" evidence="13">
        <dbReference type="Rhea" id="RHEA:16782"/>
    </physiologicalReaction>
</comment>
<accession>A0A4Y7LJA3</accession>
<keyword evidence="7" id="KW-0378">Hydrolase</keyword>
<proteinExistence type="inferred from homology"/>
<keyword evidence="11" id="KW-0206">Cytoskeleton</keyword>
<keyword evidence="6" id="KW-0963">Cytoplasm</keyword>
<evidence type="ECO:0000256" key="16">
    <source>
        <dbReference type="ARBA" id="ARBA00067273"/>
    </source>
</evidence>
<dbReference type="GO" id="GO:0047617">
    <property type="term" value="F:fatty acyl-CoA hydrolase activity"/>
    <property type="evidence" value="ECO:0007669"/>
    <property type="project" value="InterPro"/>
</dbReference>
<dbReference type="FunFam" id="3.10.129.10:FF:000021">
    <property type="entry name" value="Acyl-coenzyme A thioesterase 13"/>
    <property type="match status" value="1"/>
</dbReference>
<reference evidence="20 21" key="1">
    <citation type="journal article" date="2018" name="Science">
        <title>The opium poppy genome and morphinan production.</title>
        <authorList>
            <person name="Guo L."/>
            <person name="Winzer T."/>
            <person name="Yang X."/>
            <person name="Li Y."/>
            <person name="Ning Z."/>
            <person name="He Z."/>
            <person name="Teodor R."/>
            <person name="Lu Y."/>
            <person name="Bowser T.A."/>
            <person name="Graham I.A."/>
            <person name="Ye K."/>
        </authorList>
    </citation>
    <scope>NUCLEOTIDE SEQUENCE [LARGE SCALE GENOMIC DNA]</scope>
    <source>
        <strain evidence="21">cv. HN1</strain>
        <tissue evidence="20">Leaves</tissue>
    </source>
</reference>
<sequence>MERAREVLELTKEQTESVSRLDDLANLVQKKTSFYEYFTLAGTRVDRVEPGLVVCSFKVPRRLTDSNGNLAKGAIATLVDEIGAAAVHSDDQPMKVSVDMSISYLSTAKLNDELEIVSRALGQKRGYFGTSVLIKNKETGEIIAEGRHSLFCRVASKM</sequence>
<evidence type="ECO:0000256" key="7">
    <source>
        <dbReference type="ARBA" id="ARBA00022801"/>
    </source>
</evidence>
<evidence type="ECO:0000256" key="6">
    <source>
        <dbReference type="ARBA" id="ARBA00022490"/>
    </source>
</evidence>
<dbReference type="Pfam" id="PF03061">
    <property type="entry name" value="4HBT"/>
    <property type="match status" value="1"/>
</dbReference>
<evidence type="ECO:0000256" key="1">
    <source>
        <dbReference type="ARBA" id="ARBA00004123"/>
    </source>
</evidence>
<dbReference type="GO" id="GO:0005739">
    <property type="term" value="C:mitochondrion"/>
    <property type="evidence" value="ECO:0007669"/>
    <property type="project" value="UniProtKB-SubCell"/>
</dbReference>
<protein>
    <recommendedName>
        <fullName evidence="16">Acyl-coenzyme A thioesterase 13</fullName>
    </recommendedName>
    <alternativeName>
        <fullName evidence="17">Hotdog-fold thioesterase superfamily member 2</fullName>
    </alternativeName>
    <alternativeName>
        <fullName evidence="18">Thioesterase superfamily member 2</fullName>
    </alternativeName>
</protein>
<dbReference type="CDD" id="cd03443">
    <property type="entry name" value="PaaI_thioesterase"/>
    <property type="match status" value="1"/>
</dbReference>
<evidence type="ECO:0000313" key="20">
    <source>
        <dbReference type="EMBL" id="RZC84321.1"/>
    </source>
</evidence>
<dbReference type="InterPro" id="IPR006683">
    <property type="entry name" value="Thioestr_dom"/>
</dbReference>
<comment type="function">
    <text evidence="14">Catalyzes the hydrolysis of acyl-CoAs into free fatty acids and coenzyme A (CoASH), regulating their respective intracellular levels. Has acyl-CoA thioesterase activity towards medium (C12) and long-chain (C18) fatty acyl-CoA substrates. Can also hydrolyze 3-hydroxyphenylacetyl-CoA and 3,4-dihydroxyphenylacetyl-CoA (in vitro). May play a role in controlling adaptive thermogenesis.</text>
</comment>
<evidence type="ECO:0000256" key="8">
    <source>
        <dbReference type="ARBA" id="ARBA00022990"/>
    </source>
</evidence>
<dbReference type="Gene3D" id="3.10.129.10">
    <property type="entry name" value="Hotdog Thioesterase"/>
    <property type="match status" value="1"/>
</dbReference>
<comment type="subunit">
    <text evidence="15">Homotetramer. Interacts with PCTP.</text>
</comment>
<dbReference type="GO" id="GO:0006629">
    <property type="term" value="P:lipid metabolic process"/>
    <property type="evidence" value="ECO:0007669"/>
    <property type="project" value="UniProtKB-KW"/>
</dbReference>
<evidence type="ECO:0000256" key="12">
    <source>
        <dbReference type="ARBA" id="ARBA00023242"/>
    </source>
</evidence>
<feature type="domain" description="Thioesterase" evidence="19">
    <location>
        <begin position="67"/>
        <end position="142"/>
    </location>
</feature>
<dbReference type="GO" id="GO:0005829">
    <property type="term" value="C:cytosol"/>
    <property type="evidence" value="ECO:0007669"/>
    <property type="project" value="UniProtKB-SubCell"/>
</dbReference>
<keyword evidence="12" id="KW-0539">Nucleus</keyword>
<evidence type="ECO:0000256" key="13">
    <source>
        <dbReference type="ARBA" id="ARBA00052976"/>
    </source>
</evidence>
<dbReference type="PANTHER" id="PTHR21660">
    <property type="entry name" value="THIOESTERASE SUPERFAMILY MEMBER-RELATED"/>
    <property type="match status" value="1"/>
</dbReference>
<evidence type="ECO:0000256" key="15">
    <source>
        <dbReference type="ARBA" id="ARBA00064709"/>
    </source>
</evidence>
<dbReference type="GO" id="GO:0005819">
    <property type="term" value="C:spindle"/>
    <property type="evidence" value="ECO:0007669"/>
    <property type="project" value="UniProtKB-SubCell"/>
</dbReference>
<dbReference type="InterPro" id="IPR039298">
    <property type="entry name" value="ACOT13"/>
</dbReference>
<dbReference type="GO" id="GO:0005634">
    <property type="term" value="C:nucleus"/>
    <property type="evidence" value="ECO:0007669"/>
    <property type="project" value="UniProtKB-SubCell"/>
</dbReference>
<dbReference type="STRING" id="3469.A0A4Y7LJA3"/>
<keyword evidence="10" id="KW-0496">Mitochondrion</keyword>
<dbReference type="OMA" id="RDKVMVS"/>
<evidence type="ECO:0000256" key="17">
    <source>
        <dbReference type="ARBA" id="ARBA00081533"/>
    </source>
</evidence>
<dbReference type="InterPro" id="IPR029069">
    <property type="entry name" value="HotDog_dom_sf"/>
</dbReference>
<evidence type="ECO:0000256" key="14">
    <source>
        <dbReference type="ARBA" id="ARBA00058205"/>
    </source>
</evidence>
<comment type="similarity">
    <text evidence="5">Belongs to the thioesterase PaaI family.</text>
</comment>
<evidence type="ECO:0000256" key="10">
    <source>
        <dbReference type="ARBA" id="ARBA00023128"/>
    </source>
</evidence>
<keyword evidence="9" id="KW-0443">Lipid metabolism</keyword>
<evidence type="ECO:0000256" key="3">
    <source>
        <dbReference type="ARBA" id="ARBA00004186"/>
    </source>
</evidence>
<keyword evidence="8" id="KW-0007">Acetylation</keyword>
<evidence type="ECO:0000256" key="2">
    <source>
        <dbReference type="ARBA" id="ARBA00004173"/>
    </source>
</evidence>
<keyword evidence="21" id="KW-1185">Reference proteome</keyword>
<evidence type="ECO:0000256" key="5">
    <source>
        <dbReference type="ARBA" id="ARBA00008324"/>
    </source>
</evidence>
<gene>
    <name evidence="20" type="ORF">C5167_047108</name>
</gene>
<dbReference type="EMBL" id="CM010725">
    <property type="protein sequence ID" value="RZC84321.1"/>
    <property type="molecule type" value="Genomic_DNA"/>
</dbReference>
<evidence type="ECO:0000256" key="18">
    <source>
        <dbReference type="ARBA" id="ARBA00083956"/>
    </source>
</evidence>
<dbReference type="Proteomes" id="UP000316621">
    <property type="component" value="Chromosome 11"/>
</dbReference>
<dbReference type="SUPFAM" id="SSF54637">
    <property type="entry name" value="Thioesterase/thiol ester dehydrase-isomerase"/>
    <property type="match status" value="1"/>
</dbReference>
<dbReference type="OrthoDB" id="46529at2759"/>
<evidence type="ECO:0000313" key="21">
    <source>
        <dbReference type="Proteomes" id="UP000316621"/>
    </source>
</evidence>
<evidence type="ECO:0000256" key="11">
    <source>
        <dbReference type="ARBA" id="ARBA00023212"/>
    </source>
</evidence>
<dbReference type="PANTHER" id="PTHR21660:SF8">
    <property type="entry name" value="OS02G0521700 PROTEIN"/>
    <property type="match status" value="1"/>
</dbReference>
<dbReference type="AlphaFoldDB" id="A0A4Y7LJA3"/>
<dbReference type="GO" id="GO:0005777">
    <property type="term" value="C:peroxisome"/>
    <property type="evidence" value="ECO:0007669"/>
    <property type="project" value="EnsemblPlants"/>
</dbReference>
<evidence type="ECO:0000256" key="4">
    <source>
        <dbReference type="ARBA" id="ARBA00004514"/>
    </source>
</evidence>
<organism evidence="20 21">
    <name type="scientific">Papaver somniferum</name>
    <name type="common">Opium poppy</name>
    <dbReference type="NCBI Taxonomy" id="3469"/>
    <lineage>
        <taxon>Eukaryota</taxon>
        <taxon>Viridiplantae</taxon>
        <taxon>Streptophyta</taxon>
        <taxon>Embryophyta</taxon>
        <taxon>Tracheophyta</taxon>
        <taxon>Spermatophyta</taxon>
        <taxon>Magnoliopsida</taxon>
        <taxon>Ranunculales</taxon>
        <taxon>Papaveraceae</taxon>
        <taxon>Papaveroideae</taxon>
        <taxon>Papaver</taxon>
    </lineage>
</organism>
<evidence type="ECO:0000259" key="19">
    <source>
        <dbReference type="Pfam" id="PF03061"/>
    </source>
</evidence>